<name>R1CLI4_9FIRM</name>
<dbReference type="PROSITE" id="PS51782">
    <property type="entry name" value="LYSM"/>
    <property type="match status" value="3"/>
</dbReference>
<accession>R1CLI4</accession>
<feature type="chain" id="PRO_5004347335" description="LysM domain-containing protein" evidence="1">
    <location>
        <begin position="27"/>
        <end position="362"/>
    </location>
</feature>
<dbReference type="SUPFAM" id="SSF54106">
    <property type="entry name" value="LysM domain"/>
    <property type="match status" value="3"/>
</dbReference>
<reference evidence="3 4" key="1">
    <citation type="journal article" date="2015" name="Geomicrobiol. J.">
        <title>Caldisalinibacter kiritimatiensis gen. nov., sp. nov., a moderately thermohalophilic thiosulfate-reducing bacterium from a hypersaline microbial mat.</title>
        <authorList>
            <person name="Ben Hania W."/>
            <person name="Joseph M."/>
            <person name="Fiebig A."/>
            <person name="Bunk B."/>
            <person name="Klenk H.-P."/>
            <person name="Fardeau M.-L."/>
            <person name="Spring S."/>
        </authorList>
    </citation>
    <scope>NUCLEOTIDE SEQUENCE [LARGE SCALE GENOMIC DNA]</scope>
    <source>
        <strain evidence="3 4">L21-TH-D2</strain>
    </source>
</reference>
<feature type="domain" description="LysM" evidence="2">
    <location>
        <begin position="27"/>
        <end position="71"/>
    </location>
</feature>
<dbReference type="InterPro" id="IPR036779">
    <property type="entry name" value="LysM_dom_sf"/>
</dbReference>
<evidence type="ECO:0000313" key="4">
    <source>
        <dbReference type="Proteomes" id="UP000013378"/>
    </source>
</evidence>
<evidence type="ECO:0000256" key="1">
    <source>
        <dbReference type="SAM" id="SignalP"/>
    </source>
</evidence>
<dbReference type="InterPro" id="IPR018392">
    <property type="entry name" value="LysM"/>
</dbReference>
<dbReference type="AlphaFoldDB" id="R1CLI4"/>
<evidence type="ECO:0000259" key="2">
    <source>
        <dbReference type="PROSITE" id="PS51782"/>
    </source>
</evidence>
<dbReference type="Pfam" id="PF01476">
    <property type="entry name" value="LysM"/>
    <property type="match status" value="3"/>
</dbReference>
<dbReference type="PANTHER" id="PTHR33734:SF22">
    <property type="entry name" value="MEMBRANE-BOUND LYTIC MUREIN TRANSGLYCOSYLASE D"/>
    <property type="match status" value="1"/>
</dbReference>
<dbReference type="eggNOG" id="COG1388">
    <property type="taxonomic scope" value="Bacteria"/>
</dbReference>
<feature type="domain" description="LysM" evidence="2">
    <location>
        <begin position="78"/>
        <end position="122"/>
    </location>
</feature>
<dbReference type="Gene3D" id="3.10.350.10">
    <property type="entry name" value="LysM domain"/>
    <property type="match status" value="3"/>
</dbReference>
<dbReference type="CDD" id="cd00118">
    <property type="entry name" value="LysM"/>
    <property type="match status" value="3"/>
</dbReference>
<dbReference type="PATRIC" id="fig|1304284.3.peg.2411"/>
<dbReference type="SMART" id="SM00257">
    <property type="entry name" value="LysM"/>
    <property type="match status" value="3"/>
</dbReference>
<feature type="signal peptide" evidence="1">
    <location>
        <begin position="1"/>
        <end position="26"/>
    </location>
</feature>
<dbReference type="Proteomes" id="UP000013378">
    <property type="component" value="Unassembled WGS sequence"/>
</dbReference>
<proteinExistence type="predicted"/>
<dbReference type="RefSeq" id="WP_006316979.1">
    <property type="nucleotide sequence ID" value="NZ_ARZA01000268.1"/>
</dbReference>
<gene>
    <name evidence="3" type="ORF">L21TH_2457</name>
</gene>
<dbReference type="STRING" id="1304284.L21TH_2457"/>
<dbReference type="GO" id="GO:0008932">
    <property type="term" value="F:lytic endotransglycosylase activity"/>
    <property type="evidence" value="ECO:0007669"/>
    <property type="project" value="TreeGrafter"/>
</dbReference>
<keyword evidence="4" id="KW-1185">Reference proteome</keyword>
<feature type="domain" description="LysM" evidence="2">
    <location>
        <begin position="147"/>
        <end position="191"/>
    </location>
</feature>
<dbReference type="EMBL" id="ARZA01000268">
    <property type="protein sequence ID" value="EOC99545.1"/>
    <property type="molecule type" value="Genomic_DNA"/>
</dbReference>
<sequence>MKKFGKKLLSGILAVSIIGTSTSAFAWDYKVQQGDTFWKISQKYDVDINKLMEVNNANESTILYVGQQIEIPETQNFFYYEVQAGDTSWIISEKFNVSLNELLKINNLNQYSVIYIDQKLKIPSVCSTEDRPTNNIPEQPESYMTYKTHIVKKGDDFWKLSVQYGIPMYELMKVNNANENTILYIGQEIKIPVYNVAEMETLGDQYGEYLDWWNGVQYVIPIGATIKVIDFYTGKSFMAKRTAGANHADVETLTAEDTEKLKEIWGGSFSWLRRPVIVEYNGRRIAGSASGMPHAGNDNAEGGVYTSWRSEGYGPGLNLDFIKNNNMDGHFDIHFLNSTRHKDGEVDEKHQHNIKISAGIID</sequence>
<dbReference type="PANTHER" id="PTHR33734">
    <property type="entry name" value="LYSM DOMAIN-CONTAINING GPI-ANCHORED PROTEIN 2"/>
    <property type="match status" value="1"/>
</dbReference>
<comment type="caution">
    <text evidence="3">The sequence shown here is derived from an EMBL/GenBank/DDBJ whole genome shotgun (WGS) entry which is preliminary data.</text>
</comment>
<protein>
    <recommendedName>
        <fullName evidence="2">LysM domain-containing protein</fullName>
    </recommendedName>
</protein>
<evidence type="ECO:0000313" key="3">
    <source>
        <dbReference type="EMBL" id="EOC99545.1"/>
    </source>
</evidence>
<dbReference type="OrthoDB" id="529831at2"/>
<keyword evidence="1" id="KW-0732">Signal</keyword>
<organism evidence="3 4">
    <name type="scientific">Caldisalinibacter kiritimatiensis</name>
    <dbReference type="NCBI Taxonomy" id="1304284"/>
    <lineage>
        <taxon>Bacteria</taxon>
        <taxon>Bacillati</taxon>
        <taxon>Bacillota</taxon>
        <taxon>Tissierellia</taxon>
        <taxon>Tissierellales</taxon>
        <taxon>Thermohalobacteraceae</taxon>
        <taxon>Caldisalinibacter</taxon>
    </lineage>
</organism>